<accession>A0A2H3BA93</accession>
<organism evidence="1 2">
    <name type="scientific">Armillaria solidipes</name>
    <dbReference type="NCBI Taxonomy" id="1076256"/>
    <lineage>
        <taxon>Eukaryota</taxon>
        <taxon>Fungi</taxon>
        <taxon>Dikarya</taxon>
        <taxon>Basidiomycota</taxon>
        <taxon>Agaricomycotina</taxon>
        <taxon>Agaricomycetes</taxon>
        <taxon>Agaricomycetidae</taxon>
        <taxon>Agaricales</taxon>
        <taxon>Marasmiineae</taxon>
        <taxon>Physalacriaceae</taxon>
        <taxon>Armillaria</taxon>
    </lineage>
</organism>
<sequence length="284" mass="31765">MLSEQALVHDLLERHRRTLSSPIRKLPVDIMQEIFLLESSNVADITDFSWTATHTCMEWRAIAMQTPMLWSNTHVATDTRNNTRPFSLIEMLELQSLLSTSEGASNEECVGRALELSRDVPHVLSFVHPVNSDGRRLSEEGIEMLDILFDHAPRGKVAYLDAQHGRALFNNRLQRMRGRVPMLESISIEASFSPSGSRISTMFLLWPHGYLQSPSVIICILVAADPEAHPSWTARRAILPSRSSFCERHQTSIIFPKAGIGIRGDTTDFGGGIILPAVYTPSHP</sequence>
<evidence type="ECO:0000313" key="2">
    <source>
        <dbReference type="Proteomes" id="UP000218334"/>
    </source>
</evidence>
<evidence type="ECO:0000313" key="1">
    <source>
        <dbReference type="EMBL" id="PBK60753.1"/>
    </source>
</evidence>
<dbReference type="AlphaFoldDB" id="A0A2H3BA93"/>
<protein>
    <submittedName>
        <fullName evidence="1">Uncharacterized protein</fullName>
    </submittedName>
</protein>
<proteinExistence type="predicted"/>
<reference evidence="2" key="1">
    <citation type="journal article" date="2017" name="Nat. Ecol. Evol.">
        <title>Genome expansion and lineage-specific genetic innovations in the forest pathogenic fungi Armillaria.</title>
        <authorList>
            <person name="Sipos G."/>
            <person name="Prasanna A.N."/>
            <person name="Walter M.C."/>
            <person name="O'Connor E."/>
            <person name="Balint B."/>
            <person name="Krizsan K."/>
            <person name="Kiss B."/>
            <person name="Hess J."/>
            <person name="Varga T."/>
            <person name="Slot J."/>
            <person name="Riley R."/>
            <person name="Boka B."/>
            <person name="Rigling D."/>
            <person name="Barry K."/>
            <person name="Lee J."/>
            <person name="Mihaltcheva S."/>
            <person name="LaButti K."/>
            <person name="Lipzen A."/>
            <person name="Waldron R."/>
            <person name="Moloney N.M."/>
            <person name="Sperisen C."/>
            <person name="Kredics L."/>
            <person name="Vagvoelgyi C."/>
            <person name="Patrignani A."/>
            <person name="Fitzpatrick D."/>
            <person name="Nagy I."/>
            <person name="Doyle S."/>
            <person name="Anderson J.B."/>
            <person name="Grigoriev I.V."/>
            <person name="Gueldener U."/>
            <person name="Muensterkoetter M."/>
            <person name="Nagy L.G."/>
        </authorList>
    </citation>
    <scope>NUCLEOTIDE SEQUENCE [LARGE SCALE GENOMIC DNA]</scope>
    <source>
        <strain evidence="2">28-4</strain>
    </source>
</reference>
<gene>
    <name evidence="1" type="ORF">ARMSODRAFT_1026333</name>
</gene>
<dbReference type="EMBL" id="KZ293483">
    <property type="protein sequence ID" value="PBK60753.1"/>
    <property type="molecule type" value="Genomic_DNA"/>
</dbReference>
<dbReference type="Proteomes" id="UP000218334">
    <property type="component" value="Unassembled WGS sequence"/>
</dbReference>
<dbReference type="STRING" id="1076256.A0A2H3BA93"/>
<keyword evidence="2" id="KW-1185">Reference proteome</keyword>
<name>A0A2H3BA93_9AGAR</name>